<evidence type="ECO:0000313" key="2">
    <source>
        <dbReference type="EMBL" id="CEP06898.1"/>
    </source>
</evidence>
<accession>A0A0B7MUX4</accession>
<keyword evidence="1" id="KW-0732">Signal</keyword>
<organism evidence="2 3">
    <name type="scientific">Parasitella parasitica</name>
    <dbReference type="NCBI Taxonomy" id="35722"/>
    <lineage>
        <taxon>Eukaryota</taxon>
        <taxon>Fungi</taxon>
        <taxon>Fungi incertae sedis</taxon>
        <taxon>Mucoromycota</taxon>
        <taxon>Mucoromycotina</taxon>
        <taxon>Mucoromycetes</taxon>
        <taxon>Mucorales</taxon>
        <taxon>Mucorineae</taxon>
        <taxon>Mucoraceae</taxon>
        <taxon>Parasitella</taxon>
    </lineage>
</organism>
<evidence type="ECO:0000256" key="1">
    <source>
        <dbReference type="SAM" id="SignalP"/>
    </source>
</evidence>
<protein>
    <recommendedName>
        <fullName evidence="4">Secreted protein</fullName>
    </recommendedName>
</protein>
<dbReference type="OrthoDB" id="2276217at2759"/>
<proteinExistence type="predicted"/>
<dbReference type="Proteomes" id="UP000054107">
    <property type="component" value="Unassembled WGS sequence"/>
</dbReference>
<reference evidence="2 3" key="1">
    <citation type="submission" date="2014-09" db="EMBL/GenBank/DDBJ databases">
        <authorList>
            <person name="Ellenberger Sabrina"/>
        </authorList>
    </citation>
    <scope>NUCLEOTIDE SEQUENCE [LARGE SCALE GENOMIC DNA]</scope>
    <source>
        <strain evidence="2 3">CBS 412.66</strain>
    </source>
</reference>
<dbReference type="AlphaFoldDB" id="A0A0B7MUX4"/>
<evidence type="ECO:0000313" key="3">
    <source>
        <dbReference type="Proteomes" id="UP000054107"/>
    </source>
</evidence>
<evidence type="ECO:0008006" key="4">
    <source>
        <dbReference type="Google" id="ProtNLM"/>
    </source>
</evidence>
<gene>
    <name evidence="2" type="primary">PARPA_00153.1 scaffold 368</name>
</gene>
<dbReference type="EMBL" id="LN718810">
    <property type="protein sequence ID" value="CEP06898.1"/>
    <property type="molecule type" value="Genomic_DNA"/>
</dbReference>
<sequence>MKFLFASIILAITSHNAVAQTQQQPQWSLIDCTWPCANGADSCIITNDGAQCKAKTGSEWLIPAADKSPTYTGAYTHRPLEPCIPAPIPNLTHVNQGAATNAGQSVILFPMQSEVDKPLDEYLGNCDGGMYCSAADNDKTNPVCRIRLQPGSACASSNQCYSRNCENGVCVKKTEKRSSLRHY</sequence>
<name>A0A0B7MUX4_9FUNG</name>
<feature type="chain" id="PRO_5002137594" description="Secreted protein" evidence="1">
    <location>
        <begin position="20"/>
        <end position="183"/>
    </location>
</feature>
<feature type="signal peptide" evidence="1">
    <location>
        <begin position="1"/>
        <end position="19"/>
    </location>
</feature>
<keyword evidence="3" id="KW-1185">Reference proteome</keyword>